<organism evidence="3 4">
    <name type="scientific">Weissella bombi</name>
    <dbReference type="NCBI Taxonomy" id="1505725"/>
    <lineage>
        <taxon>Bacteria</taxon>
        <taxon>Bacillati</taxon>
        <taxon>Bacillota</taxon>
        <taxon>Bacilli</taxon>
        <taxon>Lactobacillales</taxon>
        <taxon>Lactobacillaceae</taxon>
        <taxon>Weissella</taxon>
    </lineage>
</organism>
<keyword evidence="2" id="KW-0472">Membrane</keyword>
<evidence type="ECO:0000313" key="4">
    <source>
        <dbReference type="Proteomes" id="UP000199268"/>
    </source>
</evidence>
<evidence type="ECO:0000313" key="3">
    <source>
        <dbReference type="EMBL" id="SCB75982.1"/>
    </source>
</evidence>
<proteinExistence type="predicted"/>
<dbReference type="RefSeq" id="WP_092461283.1">
    <property type="nucleotide sequence ID" value="NZ_BJEE01000002.1"/>
</dbReference>
<dbReference type="Proteomes" id="UP000199268">
    <property type="component" value="Unassembled WGS sequence"/>
</dbReference>
<evidence type="ECO:0000256" key="2">
    <source>
        <dbReference type="SAM" id="Phobius"/>
    </source>
</evidence>
<keyword evidence="1" id="KW-0677">Repeat</keyword>
<dbReference type="SMART" id="SM00698">
    <property type="entry name" value="MORN"/>
    <property type="match status" value="3"/>
</dbReference>
<dbReference type="InterPro" id="IPR003409">
    <property type="entry name" value="MORN"/>
</dbReference>
<name>A0A1C3Z116_9LACO</name>
<feature type="transmembrane region" description="Helical" evidence="2">
    <location>
        <begin position="6"/>
        <end position="24"/>
    </location>
</feature>
<keyword evidence="4" id="KW-1185">Reference proteome</keyword>
<dbReference type="SUPFAM" id="SSF82185">
    <property type="entry name" value="Histone H3 K4-specific methyltransferase SET7/9 N-terminal domain"/>
    <property type="match status" value="1"/>
</dbReference>
<dbReference type="PANTHER" id="PTHR23084:SF179">
    <property type="entry name" value="OS10G0565000 PROTEIN"/>
    <property type="match status" value="1"/>
</dbReference>
<dbReference type="PANTHER" id="PTHR23084">
    <property type="entry name" value="PHOSPHATIDYLINOSITOL-4-PHOSPHATE 5-KINASE RELATED"/>
    <property type="match status" value="1"/>
</dbReference>
<keyword evidence="2" id="KW-0812">Transmembrane</keyword>
<sequence>MKTRNMLQGVVVIILVVAAIYSLLPEQHRAQQQLTLDNDKIVYHGGVFKDKFNGVGTIKFKNKDHYRGHFVDGKFDGQGKFTSHENWQYQGQFKNNLPDGKGVLTTDKHKYQVTFKKGELTNAH</sequence>
<gene>
    <name evidence="3" type="ORF">GA0061074_101245</name>
</gene>
<accession>A0A1C3Z116</accession>
<dbReference type="Pfam" id="PF02493">
    <property type="entry name" value="MORN"/>
    <property type="match status" value="3"/>
</dbReference>
<dbReference type="EMBL" id="FMAO01000001">
    <property type="protein sequence ID" value="SCB75982.1"/>
    <property type="molecule type" value="Genomic_DNA"/>
</dbReference>
<evidence type="ECO:0000256" key="1">
    <source>
        <dbReference type="ARBA" id="ARBA00022737"/>
    </source>
</evidence>
<reference evidence="4" key="1">
    <citation type="submission" date="2016-08" db="EMBL/GenBank/DDBJ databases">
        <authorList>
            <person name="Varghese N."/>
            <person name="Submissions Spin"/>
        </authorList>
    </citation>
    <scope>NUCLEOTIDE SEQUENCE [LARGE SCALE GENOMIC DNA]</scope>
    <source>
        <strain evidence="4">R-53094</strain>
    </source>
</reference>
<dbReference type="STRING" id="1505725.GA0061074_101245"/>
<dbReference type="Gene3D" id="2.20.110.10">
    <property type="entry name" value="Histone H3 K4-specific methyltransferase SET7/9 N-terminal domain"/>
    <property type="match status" value="1"/>
</dbReference>
<dbReference type="OrthoDB" id="1693224at2"/>
<dbReference type="AlphaFoldDB" id="A0A1C3Z116"/>
<keyword evidence="2" id="KW-1133">Transmembrane helix</keyword>
<protein>
    <submittedName>
        <fullName evidence="3">Uncharacterized conserved protein</fullName>
    </submittedName>
</protein>